<comment type="caution">
    <text evidence="2">The sequence shown here is derived from an EMBL/GenBank/DDBJ whole genome shotgun (WGS) entry which is preliminary data.</text>
</comment>
<keyword evidence="3" id="KW-1185">Reference proteome</keyword>
<proteinExistence type="predicted"/>
<feature type="domain" description="DUF302" evidence="1">
    <location>
        <begin position="48"/>
        <end position="110"/>
    </location>
</feature>
<dbReference type="CDD" id="cd14797">
    <property type="entry name" value="DUF302"/>
    <property type="match status" value="1"/>
</dbReference>
<reference evidence="2 3" key="1">
    <citation type="submission" date="2022-10" db="EMBL/GenBank/DDBJ databases">
        <title>Sphingomonas sp.</title>
        <authorList>
            <person name="Jin C."/>
        </authorList>
    </citation>
    <scope>NUCLEOTIDE SEQUENCE [LARGE SCALE GENOMIC DNA]</scope>
    <source>
        <strain evidence="2 3">BN140010</strain>
    </source>
</reference>
<dbReference type="EMBL" id="JAPDOB010000001">
    <property type="protein sequence ID" value="MCW3797216.1"/>
    <property type="molecule type" value="Genomic_DNA"/>
</dbReference>
<evidence type="ECO:0000313" key="2">
    <source>
        <dbReference type="EMBL" id="MCW3797216.1"/>
    </source>
</evidence>
<dbReference type="InterPro" id="IPR005180">
    <property type="entry name" value="DUF302"/>
</dbReference>
<gene>
    <name evidence="2" type="ORF">OMW55_05260</name>
</gene>
<dbReference type="Proteomes" id="UP001526246">
    <property type="component" value="Unassembled WGS sequence"/>
</dbReference>
<accession>A0ABT3JEH5</accession>
<dbReference type="SUPFAM" id="SSF103247">
    <property type="entry name" value="TT1751-like"/>
    <property type="match status" value="1"/>
</dbReference>
<sequence>MAAACRRPDYMTPVPGLIVRRSTRSFAEALAGAVGALQRANVPLLATIDHSKTAAKAGLSLRPTTVLIFGNPKGGTPLMRVLPTSAIELPLKLLVWEDPAAGVWLAADDPEWIAERHGSGAPHPELIAPLQALTEQVLLSAA</sequence>
<dbReference type="RefSeq" id="WP_264881367.1">
    <property type="nucleotide sequence ID" value="NZ_JAPDOB010000001.1"/>
</dbReference>
<name>A0ABT3JEH5_9SPHN</name>
<evidence type="ECO:0000259" key="1">
    <source>
        <dbReference type="Pfam" id="PF03625"/>
    </source>
</evidence>
<dbReference type="InterPro" id="IPR035923">
    <property type="entry name" value="TT1751-like_sf"/>
</dbReference>
<evidence type="ECO:0000313" key="3">
    <source>
        <dbReference type="Proteomes" id="UP001526246"/>
    </source>
</evidence>
<dbReference type="PANTHER" id="PTHR38342">
    <property type="entry name" value="SLR5037 PROTEIN"/>
    <property type="match status" value="1"/>
</dbReference>
<organism evidence="2 3">
    <name type="scientific">Sphingomonas arvum</name>
    <dbReference type="NCBI Taxonomy" id="2992113"/>
    <lineage>
        <taxon>Bacteria</taxon>
        <taxon>Pseudomonadati</taxon>
        <taxon>Pseudomonadota</taxon>
        <taxon>Alphaproteobacteria</taxon>
        <taxon>Sphingomonadales</taxon>
        <taxon>Sphingomonadaceae</taxon>
        <taxon>Sphingomonas</taxon>
    </lineage>
</organism>
<dbReference type="Gene3D" id="3.30.310.70">
    <property type="entry name" value="TT1751-like domain"/>
    <property type="match status" value="1"/>
</dbReference>
<protein>
    <submittedName>
        <fullName evidence="2">DUF302 domain-containing protein</fullName>
    </submittedName>
</protein>
<dbReference type="Pfam" id="PF03625">
    <property type="entry name" value="DUF302"/>
    <property type="match status" value="1"/>
</dbReference>
<dbReference type="PANTHER" id="PTHR38342:SF2">
    <property type="entry name" value="INNER MEMBRANE OR EXPORTED"/>
    <property type="match status" value="1"/>
</dbReference>